<gene>
    <name evidence="1" type="ORF">ENU74_01610</name>
</gene>
<proteinExistence type="predicted"/>
<comment type="caution">
    <text evidence="1">The sequence shown here is derived from an EMBL/GenBank/DDBJ whole genome shotgun (WGS) entry which is preliminary data.</text>
</comment>
<accession>A0A7V4E2T6</accession>
<protein>
    <submittedName>
        <fullName evidence="1">Uncharacterized protein</fullName>
    </submittedName>
</protein>
<evidence type="ECO:0000313" key="1">
    <source>
        <dbReference type="EMBL" id="HGK63284.1"/>
    </source>
</evidence>
<dbReference type="EMBL" id="DTDR01000052">
    <property type="protein sequence ID" value="HGK63284.1"/>
    <property type="molecule type" value="Genomic_DNA"/>
</dbReference>
<name>A0A7V4E2T6_UNCW3</name>
<organism evidence="1">
    <name type="scientific">candidate division WOR-3 bacterium</name>
    <dbReference type="NCBI Taxonomy" id="2052148"/>
    <lineage>
        <taxon>Bacteria</taxon>
        <taxon>Bacteria division WOR-3</taxon>
    </lineage>
</organism>
<sequence>MKKFLFLTLFFFSCLEKPEFPDWNTEITIPLLEKKFTIFSFLDSSYFTLTTDSTLNFFYQNKFDTIYPIRKIDFNTFHFNKSYYFNEFEIKDTFSTEIIINIEEILSIPFPDSFLILPPINIERELLKATNIKDLHYAFFEKFLLVLNLENHSFLNFDFLKIKYDRFTTSFENLFSNSQKETIISDGDLFVSSPFNSLLIFKIFTEDSVLVRKSDFVKLVLKFTNIKLAYGEFRLKKCFFNCEENYSVSLSSIFDLNYGEIKEGYTDLSFLNNFPFPLGLTFKIKEINYENSLLLLPFYYQKITIPLKGKILYQNSSEKKGTFVYSLEIKAQPIDTENFFYIQKENNFSFSGEIKELKFKKIKGKFSSALFLINKKDSIISELLGNPKGIKLAKVELILDFIYNLSVPIKIFWSGKSINRNQEVCSLFEEISLPPVNEQSLNYINKKIDISSLINNGPKVLKFDYSLKVEGEGKIEENDFILIKVAIDAPLKFTFKKDTFIAYEKKIVVGEEEKKKIKENLVGGELVVLATNHFPIGFEGSIILKAQNMEDSVILFFTLLSGEVSDKGYCEKEKESEIILEMNEKEMKIFQNEEFNAYLKINLPERETVILKPGDFINFKSYATLKVKTKEILRASKK</sequence>
<reference evidence="1" key="1">
    <citation type="journal article" date="2020" name="mSystems">
        <title>Genome- and Community-Level Interaction Insights into Carbon Utilization and Element Cycling Functions of Hydrothermarchaeota in Hydrothermal Sediment.</title>
        <authorList>
            <person name="Zhou Z."/>
            <person name="Liu Y."/>
            <person name="Xu W."/>
            <person name="Pan J."/>
            <person name="Luo Z.H."/>
            <person name="Li M."/>
        </authorList>
    </citation>
    <scope>NUCLEOTIDE SEQUENCE [LARGE SCALE GENOMIC DNA]</scope>
    <source>
        <strain evidence="1">SpSt-697</strain>
    </source>
</reference>
<dbReference type="AlphaFoldDB" id="A0A7V4E2T6"/>